<dbReference type="OrthoDB" id="5980302at2759"/>
<protein>
    <submittedName>
        <fullName evidence="2">Uncharacterized protein</fullName>
    </submittedName>
</protein>
<proteinExistence type="predicted"/>
<feature type="region of interest" description="Disordered" evidence="1">
    <location>
        <begin position="142"/>
        <end position="176"/>
    </location>
</feature>
<feature type="compositionally biased region" description="Basic and acidic residues" evidence="1">
    <location>
        <begin position="148"/>
        <end position="159"/>
    </location>
</feature>
<sequence>MELNRAQLLAHDDEALEYSYLADLPGWAPIPNQPDVEEGDGVLPSYLYADVCQLRSNCAHSGQVDTSNEASFYCRHTRTCSSTSSSKFQEIGSSKLGTMVSGRSRGSTAVCPTASRKVADVLEYESIYQHVIPQKAEEPNRIRLPPLHIEERAPERDAYSSESEEEKGEETASQLVLNKRQNPVIRVVKLGVPASPISISSSDNEHSDDLAYTPLQSVQEVEIVHSFREADNLNTSLTRVDDLRVFPPGLSAAEVSSREWQVLLLLSRVGLPFKATNSSVDDKQSDVALPVSDIADFSLVRNCYHEASTP</sequence>
<gene>
    <name evidence="2" type="ORF">Acr_18g0007050</name>
</gene>
<accession>A0A7J0G6X1</accession>
<keyword evidence="3" id="KW-1185">Reference proteome</keyword>
<organism evidence="2 3">
    <name type="scientific">Actinidia rufa</name>
    <dbReference type="NCBI Taxonomy" id="165716"/>
    <lineage>
        <taxon>Eukaryota</taxon>
        <taxon>Viridiplantae</taxon>
        <taxon>Streptophyta</taxon>
        <taxon>Embryophyta</taxon>
        <taxon>Tracheophyta</taxon>
        <taxon>Spermatophyta</taxon>
        <taxon>Magnoliopsida</taxon>
        <taxon>eudicotyledons</taxon>
        <taxon>Gunneridae</taxon>
        <taxon>Pentapetalae</taxon>
        <taxon>asterids</taxon>
        <taxon>Ericales</taxon>
        <taxon>Actinidiaceae</taxon>
        <taxon>Actinidia</taxon>
    </lineage>
</organism>
<evidence type="ECO:0000256" key="1">
    <source>
        <dbReference type="SAM" id="MobiDB-lite"/>
    </source>
</evidence>
<dbReference type="EMBL" id="BJWL01000018">
    <property type="protein sequence ID" value="GFZ06535.1"/>
    <property type="molecule type" value="Genomic_DNA"/>
</dbReference>
<dbReference type="AlphaFoldDB" id="A0A7J0G6X1"/>
<comment type="caution">
    <text evidence="2">The sequence shown here is derived from an EMBL/GenBank/DDBJ whole genome shotgun (WGS) entry which is preliminary data.</text>
</comment>
<evidence type="ECO:0000313" key="2">
    <source>
        <dbReference type="EMBL" id="GFZ06535.1"/>
    </source>
</evidence>
<dbReference type="Proteomes" id="UP000585474">
    <property type="component" value="Unassembled WGS sequence"/>
</dbReference>
<evidence type="ECO:0000313" key="3">
    <source>
        <dbReference type="Proteomes" id="UP000585474"/>
    </source>
</evidence>
<reference evidence="2 3" key="1">
    <citation type="submission" date="2019-07" db="EMBL/GenBank/DDBJ databases">
        <title>De Novo Assembly of kiwifruit Actinidia rufa.</title>
        <authorList>
            <person name="Sugita-Konishi S."/>
            <person name="Sato K."/>
            <person name="Mori E."/>
            <person name="Abe Y."/>
            <person name="Kisaki G."/>
            <person name="Hamano K."/>
            <person name="Suezawa K."/>
            <person name="Otani M."/>
            <person name="Fukuda T."/>
            <person name="Manabe T."/>
            <person name="Gomi K."/>
            <person name="Tabuchi M."/>
            <person name="Akimitsu K."/>
            <person name="Kataoka I."/>
        </authorList>
    </citation>
    <scope>NUCLEOTIDE SEQUENCE [LARGE SCALE GENOMIC DNA]</scope>
    <source>
        <strain evidence="3">cv. Fuchu</strain>
    </source>
</reference>
<name>A0A7J0G6X1_9ERIC</name>